<dbReference type="CDD" id="cd03789">
    <property type="entry name" value="GT9_LPS_heptosyltransferase"/>
    <property type="match status" value="1"/>
</dbReference>
<evidence type="ECO:0000313" key="3">
    <source>
        <dbReference type="EMBL" id="SUZ66861.1"/>
    </source>
</evidence>
<keyword evidence="2" id="KW-0808">Transferase</keyword>
<dbReference type="GO" id="GO:0008713">
    <property type="term" value="F:ADP-heptose-lipopolysaccharide heptosyltransferase activity"/>
    <property type="evidence" value="ECO:0007669"/>
    <property type="project" value="TreeGrafter"/>
</dbReference>
<keyword evidence="1" id="KW-0328">Glycosyltransferase</keyword>
<evidence type="ECO:0000256" key="2">
    <source>
        <dbReference type="ARBA" id="ARBA00022679"/>
    </source>
</evidence>
<evidence type="ECO:0000256" key="1">
    <source>
        <dbReference type="ARBA" id="ARBA00022676"/>
    </source>
</evidence>
<dbReference type="Gene3D" id="3.40.50.2000">
    <property type="entry name" value="Glycogen Phosphorylase B"/>
    <property type="match status" value="2"/>
</dbReference>
<dbReference type="GO" id="GO:0009244">
    <property type="term" value="P:lipopolysaccharide core region biosynthetic process"/>
    <property type="evidence" value="ECO:0007669"/>
    <property type="project" value="TreeGrafter"/>
</dbReference>
<sequence length="346" mass="38501">MIGTTLKILIIKQTSLGDVLHATAALSAIREAYPSAHLTVLTSTDAQELLAHNPNIDELIIFDRYGVKRDWWRRPGWTFQQFMQTLRAVRLNEYDLVLDLQGSWKTVIFLWGARARRRLVKGRWWFAERFSQPAVHAITEMAGVLELADIPPGAGKMEVEVAPQVQTAVDRILDGLPGPGSKLAVFSPVTRWPTKNWPIANFLSLAERLSDDWFILFTGSAEDRTFLEMSTGTLSPEKGNCLAGQLSLPEFIEIVGRADLVLTGDSLAMHLAVAKSRPLIALFGPTDETRVGPLASGQVIRANVACERCYLRHRCHRRCIEKITVQQVLDVIEHGIKELSAGETGV</sequence>
<name>A0A381PIM0_9ZZZZ</name>
<dbReference type="SUPFAM" id="SSF53756">
    <property type="entry name" value="UDP-Glycosyltransferase/glycogen phosphorylase"/>
    <property type="match status" value="1"/>
</dbReference>
<dbReference type="PANTHER" id="PTHR30160:SF1">
    <property type="entry name" value="LIPOPOLYSACCHARIDE 1,2-N-ACETYLGLUCOSAMINETRANSFERASE-RELATED"/>
    <property type="match status" value="1"/>
</dbReference>
<dbReference type="InterPro" id="IPR051199">
    <property type="entry name" value="LPS_LOS_Heptosyltrfase"/>
</dbReference>
<dbReference type="EMBL" id="UINC01000995">
    <property type="protein sequence ID" value="SUZ66861.1"/>
    <property type="molecule type" value="Genomic_DNA"/>
</dbReference>
<dbReference type="AlphaFoldDB" id="A0A381PIM0"/>
<accession>A0A381PIM0</accession>
<proteinExistence type="predicted"/>
<gene>
    <name evidence="3" type="ORF">METZ01_LOCUS19715</name>
</gene>
<reference evidence="3" key="1">
    <citation type="submission" date="2018-05" db="EMBL/GenBank/DDBJ databases">
        <authorList>
            <person name="Lanie J.A."/>
            <person name="Ng W.-L."/>
            <person name="Kazmierczak K.M."/>
            <person name="Andrzejewski T.M."/>
            <person name="Davidsen T.M."/>
            <person name="Wayne K.J."/>
            <person name="Tettelin H."/>
            <person name="Glass J.I."/>
            <person name="Rusch D."/>
            <person name="Podicherti R."/>
            <person name="Tsui H.-C.T."/>
            <person name="Winkler M.E."/>
        </authorList>
    </citation>
    <scope>NUCLEOTIDE SEQUENCE</scope>
</reference>
<dbReference type="Pfam" id="PF01075">
    <property type="entry name" value="Glyco_transf_9"/>
    <property type="match status" value="1"/>
</dbReference>
<dbReference type="GO" id="GO:0005829">
    <property type="term" value="C:cytosol"/>
    <property type="evidence" value="ECO:0007669"/>
    <property type="project" value="TreeGrafter"/>
</dbReference>
<organism evidence="3">
    <name type="scientific">marine metagenome</name>
    <dbReference type="NCBI Taxonomy" id="408172"/>
    <lineage>
        <taxon>unclassified sequences</taxon>
        <taxon>metagenomes</taxon>
        <taxon>ecological metagenomes</taxon>
    </lineage>
</organism>
<protein>
    <recommendedName>
        <fullName evidence="4">Lipopolysaccharide heptosyltransferase II</fullName>
    </recommendedName>
</protein>
<dbReference type="PANTHER" id="PTHR30160">
    <property type="entry name" value="TETRAACYLDISACCHARIDE 4'-KINASE-RELATED"/>
    <property type="match status" value="1"/>
</dbReference>
<evidence type="ECO:0008006" key="4">
    <source>
        <dbReference type="Google" id="ProtNLM"/>
    </source>
</evidence>
<dbReference type="InterPro" id="IPR002201">
    <property type="entry name" value="Glyco_trans_9"/>
</dbReference>